<proteinExistence type="predicted"/>
<dbReference type="RefSeq" id="WP_311339651.1">
    <property type="nucleotide sequence ID" value="NZ_JAVRHS010000001.1"/>
</dbReference>
<dbReference type="Proteomes" id="UP001259803">
    <property type="component" value="Unassembled WGS sequence"/>
</dbReference>
<sequence>MPVTEYEVLQAKTTRNAAHEIFRTQKDLVKADLDAAGIGERIKARVTDEGRHIVHEASDTASEHPQVFKIGAIALGALVLHKPVLGALGAILGIGHSDDD</sequence>
<reference evidence="1 2" key="1">
    <citation type="submission" date="2023-09" db="EMBL/GenBank/DDBJ databases">
        <authorList>
            <person name="Rey-Velasco X."/>
        </authorList>
    </citation>
    <scope>NUCLEOTIDE SEQUENCE [LARGE SCALE GENOMIC DNA]</scope>
    <source>
        <strain evidence="1 2">F390</strain>
    </source>
</reference>
<evidence type="ECO:0000313" key="2">
    <source>
        <dbReference type="Proteomes" id="UP001259803"/>
    </source>
</evidence>
<protein>
    <recommendedName>
        <fullName evidence="3">DUF4342 domain-containing protein</fullName>
    </recommendedName>
</protein>
<gene>
    <name evidence="1" type="ORF">RM533_02800</name>
</gene>
<keyword evidence="2" id="KW-1185">Reference proteome</keyword>
<comment type="caution">
    <text evidence="1">The sequence shown here is derived from an EMBL/GenBank/DDBJ whole genome shotgun (WGS) entry which is preliminary data.</text>
</comment>
<accession>A0ABU2ZEU0</accession>
<dbReference type="EMBL" id="JAVRHS010000001">
    <property type="protein sequence ID" value="MDT0575112.1"/>
    <property type="molecule type" value="Genomic_DNA"/>
</dbReference>
<evidence type="ECO:0008006" key="3">
    <source>
        <dbReference type="Google" id="ProtNLM"/>
    </source>
</evidence>
<evidence type="ECO:0000313" key="1">
    <source>
        <dbReference type="EMBL" id="MDT0575112.1"/>
    </source>
</evidence>
<organism evidence="1 2">
    <name type="scientific">Croceicoccus esteveae</name>
    <dbReference type="NCBI Taxonomy" id="3075597"/>
    <lineage>
        <taxon>Bacteria</taxon>
        <taxon>Pseudomonadati</taxon>
        <taxon>Pseudomonadota</taxon>
        <taxon>Alphaproteobacteria</taxon>
        <taxon>Sphingomonadales</taxon>
        <taxon>Erythrobacteraceae</taxon>
        <taxon>Croceicoccus</taxon>
    </lineage>
</organism>
<name>A0ABU2ZEU0_9SPHN</name>